<dbReference type="AlphaFoldDB" id="A0A8C0UFM2"/>
<keyword evidence="1" id="KW-0732">Signal</keyword>
<name>A0A8C0UFM2_CYACU</name>
<proteinExistence type="predicted"/>
<keyword evidence="4" id="KW-1185">Reference proteome</keyword>
<dbReference type="Pfam" id="PF01108">
    <property type="entry name" value="Tissue_fac"/>
    <property type="match status" value="1"/>
</dbReference>
<feature type="signal peptide" evidence="1">
    <location>
        <begin position="1"/>
        <end position="21"/>
    </location>
</feature>
<dbReference type="Ensembl" id="ENSCCET00000013154.1">
    <property type="protein sequence ID" value="ENSCCEP00000008259.1"/>
    <property type="gene ID" value="ENSCCEG00000008558.1"/>
</dbReference>
<reference evidence="3" key="2">
    <citation type="submission" date="2025-09" db="UniProtKB">
        <authorList>
            <consortium name="Ensembl"/>
        </authorList>
    </citation>
    <scope>IDENTIFICATION</scope>
</reference>
<dbReference type="InterPro" id="IPR003961">
    <property type="entry name" value="FN3_dom"/>
</dbReference>
<evidence type="ECO:0000256" key="1">
    <source>
        <dbReference type="SAM" id="SignalP"/>
    </source>
</evidence>
<dbReference type="SUPFAM" id="SSF49265">
    <property type="entry name" value="Fibronectin type III"/>
    <property type="match status" value="1"/>
</dbReference>
<protein>
    <recommendedName>
        <fullName evidence="2">Fibronectin type-III domain-containing protein</fullName>
    </recommendedName>
</protein>
<accession>A0A8C0UFM2</accession>
<dbReference type="Proteomes" id="UP000694410">
    <property type="component" value="Unplaced"/>
</dbReference>
<dbReference type="Gene3D" id="2.60.40.10">
    <property type="entry name" value="Immunoglobulins"/>
    <property type="match status" value="1"/>
</dbReference>
<feature type="domain" description="Fibronectin type-III" evidence="2">
    <location>
        <begin position="10"/>
        <end position="60"/>
    </location>
</feature>
<reference evidence="3" key="1">
    <citation type="submission" date="2025-08" db="UniProtKB">
        <authorList>
            <consortium name="Ensembl"/>
        </authorList>
    </citation>
    <scope>IDENTIFICATION</scope>
</reference>
<evidence type="ECO:0000313" key="3">
    <source>
        <dbReference type="Ensembl" id="ENSCCEP00000008259.1"/>
    </source>
</evidence>
<evidence type="ECO:0000313" key="4">
    <source>
        <dbReference type="Proteomes" id="UP000694410"/>
    </source>
</evidence>
<sequence>SQGCRKHRAVVLLLGFPLTVGFSSLPSPENVQVHVVNTNFTLSWDYNGSNPNVTFSAEFQW</sequence>
<feature type="chain" id="PRO_5034073983" description="Fibronectin type-III domain-containing protein" evidence="1">
    <location>
        <begin position="22"/>
        <end position="61"/>
    </location>
</feature>
<dbReference type="InterPro" id="IPR036116">
    <property type="entry name" value="FN3_sf"/>
</dbReference>
<organism evidence="3 4">
    <name type="scientific">Cyanistes caeruleus</name>
    <name type="common">Eurasian blue tit</name>
    <name type="synonym">Parus caeruleus</name>
    <dbReference type="NCBI Taxonomy" id="156563"/>
    <lineage>
        <taxon>Eukaryota</taxon>
        <taxon>Metazoa</taxon>
        <taxon>Chordata</taxon>
        <taxon>Craniata</taxon>
        <taxon>Vertebrata</taxon>
        <taxon>Euteleostomi</taxon>
        <taxon>Archelosauria</taxon>
        <taxon>Archosauria</taxon>
        <taxon>Dinosauria</taxon>
        <taxon>Saurischia</taxon>
        <taxon>Theropoda</taxon>
        <taxon>Coelurosauria</taxon>
        <taxon>Aves</taxon>
        <taxon>Neognathae</taxon>
        <taxon>Neoaves</taxon>
        <taxon>Telluraves</taxon>
        <taxon>Australaves</taxon>
        <taxon>Passeriformes</taxon>
        <taxon>Paridae</taxon>
        <taxon>Cyanistes</taxon>
    </lineage>
</organism>
<dbReference type="InterPro" id="IPR013783">
    <property type="entry name" value="Ig-like_fold"/>
</dbReference>
<evidence type="ECO:0000259" key="2">
    <source>
        <dbReference type="Pfam" id="PF01108"/>
    </source>
</evidence>